<dbReference type="InterPro" id="IPR011047">
    <property type="entry name" value="Quinoprotein_ADH-like_sf"/>
</dbReference>
<dbReference type="SUPFAM" id="SSF50998">
    <property type="entry name" value="Quinoprotein alcohol dehydrogenase-like"/>
    <property type="match status" value="1"/>
</dbReference>
<protein>
    <recommendedName>
        <fullName evidence="3">Pyrrolo-quinoline quinone repeat domain-containing protein</fullName>
    </recommendedName>
</protein>
<keyword evidence="5" id="KW-1185">Reference proteome</keyword>
<feature type="domain" description="Pyrrolo-quinoline quinone repeat" evidence="3">
    <location>
        <begin position="433"/>
        <end position="505"/>
    </location>
</feature>
<evidence type="ECO:0000256" key="2">
    <source>
        <dbReference type="SAM" id="Phobius"/>
    </source>
</evidence>
<dbReference type="OrthoDB" id="4827675at2"/>
<organism evidence="4 5">
    <name type="scientific">Cellulomonas shaoxiangyii</name>
    <dbReference type="NCBI Taxonomy" id="2566013"/>
    <lineage>
        <taxon>Bacteria</taxon>
        <taxon>Bacillati</taxon>
        <taxon>Actinomycetota</taxon>
        <taxon>Actinomycetes</taxon>
        <taxon>Micrococcales</taxon>
        <taxon>Cellulomonadaceae</taxon>
        <taxon>Cellulomonas</taxon>
    </lineage>
</organism>
<dbReference type="PANTHER" id="PTHR34512">
    <property type="entry name" value="CELL SURFACE PROTEIN"/>
    <property type="match status" value="1"/>
</dbReference>
<dbReference type="InterPro" id="IPR002372">
    <property type="entry name" value="PQQ_rpt_dom"/>
</dbReference>
<evidence type="ECO:0000313" key="5">
    <source>
        <dbReference type="Proteomes" id="UP000296469"/>
    </source>
</evidence>
<proteinExistence type="predicted"/>
<sequence length="521" mass="53743">MGRRTRKTDVELVEDDVPAARARTAPHGPAVPAPVRAAAPAPALPCDAGTPAGADARTGARPAALRRWWWVVAAGAVAAGAVAGQLVVDARERAELTRLATVPGVVAPLSPDVEVLWSTTGDDVPYAVTWPWSQGIVGLRASAERGSEVVAIDPATGATRWSVPLVPPQDPGGSEVRAVGSLCVRADATPGPRHRLPTRIACLASDVWQVRRGDDWARTTPTTSRVVVLETADGTVVADLPTDTVPGTFADAVGVLGGVAVAAGPAPEGGTQAWGLDLTTGAELWRVPVSAGAGDPYPWWRAEVVVMDGVAAVVGQRDVVLVEADGTVRRTVPRGGADPESGSGFDVHDGVLRLAGADTTTVVRPDGDLVLDGTAVWTTVDDGSVPGLLLMTDGALRAHDAATGARRWEAPDLEATTAVVLRGRVHADTQEGLVTLDAATGEELWRHRDVPPASFGAAVTDGRLLYVTRDGDGGGNPVLAALDPADGHELWRTTLPAGVRGVQSVGGVAVGWDDRRLSVLG</sequence>
<gene>
    <name evidence="4" type="ORF">E5225_00260</name>
</gene>
<evidence type="ECO:0000259" key="3">
    <source>
        <dbReference type="Pfam" id="PF13360"/>
    </source>
</evidence>
<reference evidence="4 5" key="1">
    <citation type="submission" date="2019-04" db="EMBL/GenBank/DDBJ databases">
        <title>Isolation and identification of Cellulomonas shaoxiangyii sp. Nov. isolated from feces of the Tibetan antelopes (Pantholops hodgsonii) in the Qinghai-Tibet plateau of China.</title>
        <authorList>
            <person name="Tian Z."/>
        </authorList>
    </citation>
    <scope>NUCLEOTIDE SEQUENCE [LARGE SCALE GENOMIC DNA]</scope>
    <source>
        <strain evidence="4 5">Z28</strain>
    </source>
</reference>
<dbReference type="Pfam" id="PF13360">
    <property type="entry name" value="PQQ_2"/>
    <property type="match status" value="1"/>
</dbReference>
<dbReference type="RefSeq" id="WP_135974212.1">
    <property type="nucleotide sequence ID" value="NZ_CP039291.1"/>
</dbReference>
<accession>A0A4P7SFA8</accession>
<dbReference type="SMART" id="SM00564">
    <property type="entry name" value="PQQ"/>
    <property type="match status" value="3"/>
</dbReference>
<evidence type="ECO:0000313" key="4">
    <source>
        <dbReference type="EMBL" id="QCB92218.1"/>
    </source>
</evidence>
<dbReference type="PANTHER" id="PTHR34512:SF30">
    <property type="entry name" value="OUTER MEMBRANE PROTEIN ASSEMBLY FACTOR BAMB"/>
    <property type="match status" value="1"/>
</dbReference>
<dbReference type="Proteomes" id="UP000296469">
    <property type="component" value="Chromosome"/>
</dbReference>
<dbReference type="Gene3D" id="2.130.10.10">
    <property type="entry name" value="YVTN repeat-like/Quinoprotein amine dehydrogenase"/>
    <property type="match status" value="2"/>
</dbReference>
<keyword evidence="2" id="KW-0812">Transmembrane</keyword>
<keyword evidence="2" id="KW-0472">Membrane</keyword>
<feature type="transmembrane region" description="Helical" evidence="2">
    <location>
        <begin position="68"/>
        <end position="88"/>
    </location>
</feature>
<dbReference type="InterPro" id="IPR018391">
    <property type="entry name" value="PQQ_b-propeller_rpt"/>
</dbReference>
<feature type="region of interest" description="Disordered" evidence="1">
    <location>
        <begin position="1"/>
        <end position="35"/>
    </location>
</feature>
<dbReference type="InterPro" id="IPR015943">
    <property type="entry name" value="WD40/YVTN_repeat-like_dom_sf"/>
</dbReference>
<evidence type="ECO:0000256" key="1">
    <source>
        <dbReference type="SAM" id="MobiDB-lite"/>
    </source>
</evidence>
<dbReference type="EMBL" id="CP039291">
    <property type="protein sequence ID" value="QCB92218.1"/>
    <property type="molecule type" value="Genomic_DNA"/>
</dbReference>
<keyword evidence="2" id="KW-1133">Transmembrane helix</keyword>
<dbReference type="AlphaFoldDB" id="A0A4P7SFA8"/>
<name>A0A4P7SFA8_9CELL</name>
<dbReference type="KEGG" id="celz:E5225_00260"/>
<feature type="compositionally biased region" description="Low complexity" evidence="1">
    <location>
        <begin position="25"/>
        <end position="35"/>
    </location>
</feature>